<keyword evidence="3" id="KW-1185">Reference proteome</keyword>
<dbReference type="KEGG" id="drg:H9K76_14630"/>
<dbReference type="InterPro" id="IPR035959">
    <property type="entry name" value="RutC-like_sf"/>
</dbReference>
<sequence>MRQINPRNIAPPVGAYSHGMEVRGGGQWLHVAGQIGVAADGELCEGFEAQVRQAWANLMVVLADAGMDASHLVKVNSFLVDAAHLPLLGPVRQGFLGTARPASTLLVVQALARPQWLFEVDAVAFKPD</sequence>
<dbReference type="PANTHER" id="PTHR11803">
    <property type="entry name" value="2-IMINOBUTANOATE/2-IMINOPROPANOATE DEAMINASE RIDA"/>
    <property type="match status" value="1"/>
</dbReference>
<gene>
    <name evidence="2" type="ORF">H9K76_14630</name>
</gene>
<dbReference type="GO" id="GO:0019239">
    <property type="term" value="F:deaminase activity"/>
    <property type="evidence" value="ECO:0007669"/>
    <property type="project" value="TreeGrafter"/>
</dbReference>
<dbReference type="InterPro" id="IPR006175">
    <property type="entry name" value="YjgF/YER057c/UK114"/>
</dbReference>
<dbReference type="RefSeq" id="WP_187596108.1">
    <property type="nucleotide sequence ID" value="NZ_CP060714.1"/>
</dbReference>
<dbReference type="Pfam" id="PF01042">
    <property type="entry name" value="Ribonuc_L-PSP"/>
    <property type="match status" value="1"/>
</dbReference>
<comment type="similarity">
    <text evidence="1">Belongs to the RutC family.</text>
</comment>
<accession>A0A7G9RJR0</accession>
<name>A0A7G9RJR0_9BURK</name>
<evidence type="ECO:0000313" key="3">
    <source>
        <dbReference type="Proteomes" id="UP000515811"/>
    </source>
</evidence>
<dbReference type="Gene3D" id="3.30.1330.40">
    <property type="entry name" value="RutC-like"/>
    <property type="match status" value="1"/>
</dbReference>
<dbReference type="AlphaFoldDB" id="A0A7G9RJR0"/>
<dbReference type="CDD" id="cd00448">
    <property type="entry name" value="YjgF_YER057c_UK114_family"/>
    <property type="match status" value="1"/>
</dbReference>
<dbReference type="GO" id="GO:0005829">
    <property type="term" value="C:cytosol"/>
    <property type="evidence" value="ECO:0007669"/>
    <property type="project" value="TreeGrafter"/>
</dbReference>
<evidence type="ECO:0000313" key="2">
    <source>
        <dbReference type="EMBL" id="QNN55835.1"/>
    </source>
</evidence>
<protein>
    <submittedName>
        <fullName evidence="2">RidA family protein</fullName>
    </submittedName>
</protein>
<reference evidence="2 3" key="1">
    <citation type="submission" date="2020-08" db="EMBL/GenBank/DDBJ databases">
        <title>Genome sequence of Diaphorobacter ruginosibacter DSM 27467T.</title>
        <authorList>
            <person name="Hyun D.-W."/>
            <person name="Bae J.-W."/>
        </authorList>
    </citation>
    <scope>NUCLEOTIDE SEQUENCE [LARGE SCALE GENOMIC DNA]</scope>
    <source>
        <strain evidence="2 3">DSM 27467</strain>
    </source>
</reference>
<dbReference type="Proteomes" id="UP000515811">
    <property type="component" value="Chromosome"/>
</dbReference>
<proteinExistence type="inferred from homology"/>
<dbReference type="EMBL" id="CP060714">
    <property type="protein sequence ID" value="QNN55835.1"/>
    <property type="molecule type" value="Genomic_DNA"/>
</dbReference>
<organism evidence="2 3">
    <name type="scientific">Diaphorobacter ruginosibacter</name>
    <dbReference type="NCBI Taxonomy" id="1715720"/>
    <lineage>
        <taxon>Bacteria</taxon>
        <taxon>Pseudomonadati</taxon>
        <taxon>Pseudomonadota</taxon>
        <taxon>Betaproteobacteria</taxon>
        <taxon>Burkholderiales</taxon>
        <taxon>Comamonadaceae</taxon>
        <taxon>Diaphorobacter</taxon>
    </lineage>
</organism>
<evidence type="ECO:0000256" key="1">
    <source>
        <dbReference type="ARBA" id="ARBA00010552"/>
    </source>
</evidence>
<dbReference type="PANTHER" id="PTHR11803:SF58">
    <property type="entry name" value="PROTEIN HMF1-RELATED"/>
    <property type="match status" value="1"/>
</dbReference>
<dbReference type="SUPFAM" id="SSF55298">
    <property type="entry name" value="YjgF-like"/>
    <property type="match status" value="1"/>
</dbReference>